<feature type="region of interest" description="Disordered" evidence="5">
    <location>
        <begin position="26"/>
        <end position="47"/>
    </location>
</feature>
<evidence type="ECO:0000313" key="6">
    <source>
        <dbReference type="EMBL" id="KAK1655019.1"/>
    </source>
</evidence>
<dbReference type="InterPro" id="IPR036430">
    <property type="entry name" value="RNase_T2-like_sf"/>
</dbReference>
<dbReference type="AlphaFoldDB" id="A0AAJ0A2R4"/>
<dbReference type="PROSITE" id="PS00530">
    <property type="entry name" value="RNASE_T2_1"/>
    <property type="match status" value="1"/>
</dbReference>
<comment type="similarity">
    <text evidence="1 4">Belongs to the RNase T2 family.</text>
</comment>
<dbReference type="PANTHER" id="PTHR11240">
    <property type="entry name" value="RIBONUCLEASE T2"/>
    <property type="match status" value="1"/>
</dbReference>
<dbReference type="InterPro" id="IPR033130">
    <property type="entry name" value="RNase_T2_His_AS_2"/>
</dbReference>
<dbReference type="InterPro" id="IPR018188">
    <property type="entry name" value="RNase_T2_His_AS_1"/>
</dbReference>
<dbReference type="Gene3D" id="3.90.730.10">
    <property type="entry name" value="Ribonuclease T2-like"/>
    <property type="match status" value="1"/>
</dbReference>
<dbReference type="PROSITE" id="PS00531">
    <property type="entry name" value="RNASE_T2_2"/>
    <property type="match status" value="1"/>
</dbReference>
<evidence type="ECO:0000256" key="1">
    <source>
        <dbReference type="ARBA" id="ARBA00007469"/>
    </source>
</evidence>
<evidence type="ECO:0000256" key="5">
    <source>
        <dbReference type="SAM" id="MobiDB-lite"/>
    </source>
</evidence>
<comment type="caution">
    <text evidence="6">The sequence shown here is derived from an EMBL/GenBank/DDBJ whole genome shotgun (WGS) entry which is preliminary data.</text>
</comment>
<dbReference type="InterPro" id="IPR001568">
    <property type="entry name" value="RNase_T2-like"/>
</dbReference>
<keyword evidence="3" id="KW-0378">Hydrolase</keyword>
<dbReference type="Pfam" id="PF00445">
    <property type="entry name" value="Ribonuclease_T2"/>
    <property type="match status" value="1"/>
</dbReference>
<dbReference type="GeneID" id="85468329"/>
<dbReference type="SUPFAM" id="SSF55895">
    <property type="entry name" value="Ribonuclease Rh-like"/>
    <property type="match status" value="1"/>
</dbReference>
<dbReference type="PANTHER" id="PTHR11240:SF17">
    <property type="entry name" value="RIBONUCLEASE T2"/>
    <property type="match status" value="1"/>
</dbReference>
<protein>
    <recommendedName>
        <fullName evidence="2">ribonuclease T2</fullName>
        <ecNumber evidence="2">4.6.1.19</ecNumber>
    </recommendedName>
</protein>
<dbReference type="EMBL" id="JAHMHQ010000002">
    <property type="protein sequence ID" value="KAK1655019.1"/>
    <property type="molecule type" value="Genomic_DNA"/>
</dbReference>
<dbReference type="GO" id="GO:0003723">
    <property type="term" value="F:RNA binding"/>
    <property type="evidence" value="ECO:0007669"/>
    <property type="project" value="InterPro"/>
</dbReference>
<reference evidence="6" key="1">
    <citation type="submission" date="2021-06" db="EMBL/GenBank/DDBJ databases">
        <title>Comparative genomics, transcriptomics and evolutionary studies reveal genomic signatures of adaptation to plant cell wall in hemibiotrophic fungi.</title>
        <authorList>
            <consortium name="DOE Joint Genome Institute"/>
            <person name="Baroncelli R."/>
            <person name="Diaz J.F."/>
            <person name="Benocci T."/>
            <person name="Peng M."/>
            <person name="Battaglia E."/>
            <person name="Haridas S."/>
            <person name="Andreopoulos W."/>
            <person name="Labutti K."/>
            <person name="Pangilinan J."/>
            <person name="Floch G.L."/>
            <person name="Makela M.R."/>
            <person name="Henrissat B."/>
            <person name="Grigoriev I.V."/>
            <person name="Crouch J.A."/>
            <person name="De Vries R.P."/>
            <person name="Sukno S.A."/>
            <person name="Thon M.R."/>
        </authorList>
    </citation>
    <scope>NUCLEOTIDE SEQUENCE</scope>
    <source>
        <strain evidence="6">CBS 102054</strain>
    </source>
</reference>
<keyword evidence="3" id="KW-0540">Nuclease</keyword>
<evidence type="ECO:0000256" key="3">
    <source>
        <dbReference type="ARBA" id="ARBA00022759"/>
    </source>
</evidence>
<evidence type="ECO:0000256" key="2">
    <source>
        <dbReference type="ARBA" id="ARBA00012571"/>
    </source>
</evidence>
<name>A0AAJ0A2R4_9PEZI</name>
<dbReference type="EC" id="4.6.1.19" evidence="2"/>
<evidence type="ECO:0000313" key="7">
    <source>
        <dbReference type="Proteomes" id="UP001243989"/>
    </source>
</evidence>
<dbReference type="GO" id="GO:0005576">
    <property type="term" value="C:extracellular region"/>
    <property type="evidence" value="ECO:0007669"/>
    <property type="project" value="TreeGrafter"/>
</dbReference>
<organism evidence="6 7">
    <name type="scientific">Colletotrichum phormii</name>
    <dbReference type="NCBI Taxonomy" id="359342"/>
    <lineage>
        <taxon>Eukaryota</taxon>
        <taxon>Fungi</taxon>
        <taxon>Dikarya</taxon>
        <taxon>Ascomycota</taxon>
        <taxon>Pezizomycotina</taxon>
        <taxon>Sordariomycetes</taxon>
        <taxon>Hypocreomycetidae</taxon>
        <taxon>Glomerellales</taxon>
        <taxon>Glomerellaceae</taxon>
        <taxon>Colletotrichum</taxon>
        <taxon>Colletotrichum acutatum species complex</taxon>
    </lineage>
</organism>
<proteinExistence type="inferred from homology"/>
<gene>
    <name evidence="6" type="ORF">BDP81DRAFT_308502</name>
</gene>
<sequence length="299" mass="33144">MAPSFRALLQNLSSLLPHLPTTQTPIANTKTSLSSSPSTNNILKTPQTTYEPLSGAPKCPIDGSGQNACCHVYPSGRLLLTQFWDDTVHVGGAEEDWTVHGLWPDSCDESYKAFYGMTPQFDNITDILKHYGQDDLLASMERYWVAAYGTNNHLWAHEYNKHASCINTLSSSCYDTAYNPGIEVVDYFTRAFSLFRQLDTFTALERAGITPSSSKRYALADVTRTLENLSGGRVVLRCSGRGHDVLHEAWYSYFLKGSLQTGQFVPARELGGHVDASNCAKEVRYPPKRCKGNCPNAEL</sequence>
<keyword evidence="7" id="KW-1185">Reference proteome</keyword>
<keyword evidence="3" id="KW-0255">Endonuclease</keyword>
<dbReference type="GO" id="GO:0006401">
    <property type="term" value="P:RNA catabolic process"/>
    <property type="evidence" value="ECO:0007669"/>
    <property type="project" value="TreeGrafter"/>
</dbReference>
<dbReference type="GO" id="GO:0033897">
    <property type="term" value="F:ribonuclease T2 activity"/>
    <property type="evidence" value="ECO:0007669"/>
    <property type="project" value="UniProtKB-EC"/>
</dbReference>
<evidence type="ECO:0000256" key="4">
    <source>
        <dbReference type="RuleBase" id="RU004328"/>
    </source>
</evidence>
<dbReference type="RefSeq" id="XP_060451063.1">
    <property type="nucleotide sequence ID" value="XM_060583467.1"/>
</dbReference>
<dbReference type="Proteomes" id="UP001243989">
    <property type="component" value="Unassembled WGS sequence"/>
</dbReference>
<accession>A0AAJ0A2R4</accession>